<comment type="caution">
    <text evidence="1">The sequence shown here is derived from an EMBL/GenBank/DDBJ whole genome shotgun (WGS) entry which is preliminary data.</text>
</comment>
<evidence type="ECO:0000313" key="2">
    <source>
        <dbReference type="Proteomes" id="UP000004848"/>
    </source>
</evidence>
<dbReference type="AlphaFoldDB" id="A0P3X4"/>
<reference evidence="1 2" key="1">
    <citation type="submission" date="2006-05" db="EMBL/GenBank/DDBJ databases">
        <authorList>
            <person name="King G."/>
            <person name="Ferriera S."/>
            <person name="Johnson J."/>
            <person name="Kravitz S."/>
            <person name="Beeson K."/>
            <person name="Sutton G."/>
            <person name="Rogers Y.-H."/>
            <person name="Friedman R."/>
            <person name="Frazier M."/>
            <person name="Venter J.C."/>
        </authorList>
    </citation>
    <scope>NUCLEOTIDE SEQUENCE [LARGE SCALE GENOMIC DNA]</scope>
    <source>
        <strain evidence="2">ATCC 25650 / DSM 13394 / JCM 20685 / NBRC 16684 / NCIMB 2208 / IAM 12614 / B1</strain>
    </source>
</reference>
<accession>A0P3X4</accession>
<gene>
    <name evidence="1" type="ORF">SIAM614_24802</name>
</gene>
<name>A0P3X4_ROSAI</name>
<dbReference type="Proteomes" id="UP000004848">
    <property type="component" value="Unassembled WGS sequence"/>
</dbReference>
<sequence>MNFPPSKPVSFLDMGKLTAYLTICRWDCNLSKPAGTWLTRTGRPELQALKM</sequence>
<dbReference type="EMBL" id="AAUW01000035">
    <property type="protein sequence ID" value="EAV40270.1"/>
    <property type="molecule type" value="Genomic_DNA"/>
</dbReference>
<protein>
    <submittedName>
        <fullName evidence="1">Uncharacterized protein</fullName>
    </submittedName>
</protein>
<proteinExistence type="predicted"/>
<evidence type="ECO:0000313" key="1">
    <source>
        <dbReference type="EMBL" id="EAV40270.1"/>
    </source>
</evidence>
<organism evidence="1 2">
    <name type="scientific">Roseibium aggregatum (strain ATCC 25650 / DSM 13394 / JCM 20685 / NBRC 16684 / NCIMB 2208 / IAM 12614 / B1)</name>
    <name type="common">Stappia aggregata</name>
    <dbReference type="NCBI Taxonomy" id="384765"/>
    <lineage>
        <taxon>Bacteria</taxon>
        <taxon>Pseudomonadati</taxon>
        <taxon>Pseudomonadota</taxon>
        <taxon>Alphaproteobacteria</taxon>
        <taxon>Hyphomicrobiales</taxon>
        <taxon>Stappiaceae</taxon>
        <taxon>Roseibium</taxon>
    </lineage>
</organism>